<name>A0A2S2R560_9HEMI</name>
<sequence>MPTKEIESDQSNLISSITPVTKKTSFPQVSPMEVIPIPQQTYENKLKKKRNATAKGKTAILTDSPYKNKLQQQKLNQKIKLIKKEKTINRKLFKKPKIKKKK</sequence>
<organism evidence="1">
    <name type="scientific">Sipha flava</name>
    <name type="common">yellow sugarcane aphid</name>
    <dbReference type="NCBI Taxonomy" id="143950"/>
    <lineage>
        <taxon>Eukaryota</taxon>
        <taxon>Metazoa</taxon>
        <taxon>Ecdysozoa</taxon>
        <taxon>Arthropoda</taxon>
        <taxon>Hexapoda</taxon>
        <taxon>Insecta</taxon>
        <taxon>Pterygota</taxon>
        <taxon>Neoptera</taxon>
        <taxon>Paraneoptera</taxon>
        <taxon>Hemiptera</taxon>
        <taxon>Sternorrhyncha</taxon>
        <taxon>Aphidomorpha</taxon>
        <taxon>Aphidoidea</taxon>
        <taxon>Aphididae</taxon>
        <taxon>Sipha</taxon>
    </lineage>
</organism>
<dbReference type="AlphaFoldDB" id="A0A2S2R560"/>
<evidence type="ECO:0000313" key="1">
    <source>
        <dbReference type="EMBL" id="MBY85177.1"/>
    </source>
</evidence>
<proteinExistence type="predicted"/>
<gene>
    <name evidence="1" type="ORF">g.656</name>
</gene>
<accession>A0A2S2R560</accession>
<dbReference type="EMBL" id="GGMS01015974">
    <property type="protein sequence ID" value="MBY85177.1"/>
    <property type="molecule type" value="Transcribed_RNA"/>
</dbReference>
<protein>
    <submittedName>
        <fullName evidence="1">Uncharacterized protein</fullName>
    </submittedName>
</protein>
<reference evidence="1" key="1">
    <citation type="submission" date="2018-04" db="EMBL/GenBank/DDBJ databases">
        <title>Transcriptome assembly of Sipha flava.</title>
        <authorList>
            <person name="Scully E.D."/>
            <person name="Geib S.M."/>
            <person name="Palmer N.A."/>
            <person name="Koch K."/>
            <person name="Bradshaw J."/>
            <person name="Heng-Moss T."/>
            <person name="Sarath G."/>
        </authorList>
    </citation>
    <scope>NUCLEOTIDE SEQUENCE</scope>
</reference>